<reference evidence="7 9" key="1">
    <citation type="submission" date="2014-07" db="EMBL/GenBank/DDBJ databases">
        <title>Porphyromonadaceae bacterium OUH 308042 = ATCC BAA-2681 = DSM 28342 draft genome.</title>
        <authorList>
            <person name="Sydenham T.V."/>
            <person name="Hasman H."/>
            <person name="Justensen U.S."/>
        </authorList>
    </citation>
    <scope>NUCLEOTIDE SEQUENCE [LARGE SCALE GENOMIC DNA]</scope>
    <source>
        <strain evidence="7 9">OUH 308042</strain>
    </source>
</reference>
<name>A0A0C3RGN9_9PORP</name>
<dbReference type="InterPro" id="IPR000866">
    <property type="entry name" value="AhpC/TSA"/>
</dbReference>
<accession>A0A0C3RGN9</accession>
<keyword evidence="4" id="KW-0676">Redox-active center</keyword>
<comment type="caution">
    <text evidence="7">The sequence shown here is derived from an EMBL/GenBank/DDBJ whole genome shotgun (WGS) entry which is preliminary data.</text>
</comment>
<dbReference type="PANTHER" id="PTHR42852">
    <property type="entry name" value="THIOL:DISULFIDE INTERCHANGE PROTEIN DSBE"/>
    <property type="match status" value="1"/>
</dbReference>
<dbReference type="PANTHER" id="PTHR42852:SF6">
    <property type="entry name" value="THIOL:DISULFIDE INTERCHANGE PROTEIN DSBE"/>
    <property type="match status" value="1"/>
</dbReference>
<dbReference type="GO" id="GO:0030313">
    <property type="term" value="C:cell envelope"/>
    <property type="evidence" value="ECO:0007669"/>
    <property type="project" value="UniProtKB-SubCell"/>
</dbReference>
<dbReference type="AlphaFoldDB" id="A0A0C3RGN9"/>
<dbReference type="InterPro" id="IPR036249">
    <property type="entry name" value="Thioredoxin-like_sf"/>
</dbReference>
<dbReference type="Proteomes" id="UP000031937">
    <property type="component" value="Unassembled WGS sequence"/>
</dbReference>
<dbReference type="EMBL" id="JPIU01000038">
    <property type="protein sequence ID" value="KIO44699.1"/>
    <property type="molecule type" value="Genomic_DNA"/>
</dbReference>
<evidence type="ECO:0000256" key="3">
    <source>
        <dbReference type="ARBA" id="ARBA00023157"/>
    </source>
</evidence>
<evidence type="ECO:0000313" key="6">
    <source>
        <dbReference type="EMBL" id="KIO42983.1"/>
    </source>
</evidence>
<proteinExistence type="predicted"/>
<comment type="subcellular location">
    <subcellularLocation>
        <location evidence="1">Cell envelope</location>
    </subcellularLocation>
</comment>
<gene>
    <name evidence="7" type="ORF">BA92_06585</name>
    <name evidence="6" type="ORF">IE90_12180</name>
</gene>
<dbReference type="Pfam" id="PF00578">
    <property type="entry name" value="AhpC-TSA"/>
    <property type="match status" value="1"/>
</dbReference>
<protein>
    <recommendedName>
        <fullName evidence="5">Thioredoxin domain-containing protein</fullName>
    </recommendedName>
</protein>
<evidence type="ECO:0000313" key="7">
    <source>
        <dbReference type="EMBL" id="KIO44699.1"/>
    </source>
</evidence>
<dbReference type="InterPro" id="IPR025380">
    <property type="entry name" value="DUF4369"/>
</dbReference>
<dbReference type="EMBL" id="JPIT01000032">
    <property type="protein sequence ID" value="KIO42983.1"/>
    <property type="molecule type" value="Genomic_DNA"/>
</dbReference>
<evidence type="ECO:0000313" key="8">
    <source>
        <dbReference type="Proteomes" id="UP000031937"/>
    </source>
</evidence>
<sequence length="385" mass="43816">MSPPKSRKHNKINFMKKQLLFIAFIGIILTECTSNEYRIKGHVQGVKKAMAYLITHANNVADTIDQAEITDGKFEFRGSTPEVIPTLLVLSGHSLGGLPIYLENKNYKIEIDTAFIYLSKVKGGGEAQRIADIYRNFEVKSRKETAKYQKEFLTLTPEDKRFNELLELFDSIAQKTRDNQEAFMKQHANSYLALEYLASTIQKSTLTELQEGLNQFSPELQNSFSGRSIAAWIDKLEKAGIGKPAPDFTVEDPEGRSFHFYSIKAKVKLIDFWASWCSPCRAMVPELKKLYNEFHDKGFEIVSISMDKKKEAWVKAIEEEEMPWIHGCDFKGNDDMKVPLMKAYAFWGVPYLVLVDEDNNIVAHATGANELHKIKEALITILLGK</sequence>
<dbReference type="GO" id="GO:0017004">
    <property type="term" value="P:cytochrome complex assembly"/>
    <property type="evidence" value="ECO:0007669"/>
    <property type="project" value="UniProtKB-KW"/>
</dbReference>
<evidence type="ECO:0000256" key="1">
    <source>
        <dbReference type="ARBA" id="ARBA00004196"/>
    </source>
</evidence>
<dbReference type="GO" id="GO:0016209">
    <property type="term" value="F:antioxidant activity"/>
    <property type="evidence" value="ECO:0007669"/>
    <property type="project" value="InterPro"/>
</dbReference>
<dbReference type="Proteomes" id="UP000031980">
    <property type="component" value="Unassembled WGS sequence"/>
</dbReference>
<dbReference type="CDD" id="cd02966">
    <property type="entry name" value="TlpA_like_family"/>
    <property type="match status" value="1"/>
</dbReference>
<organism evidence="7 9">
    <name type="scientific">Sanguibacteroides justesenii</name>
    <dbReference type="NCBI Taxonomy" id="1547597"/>
    <lineage>
        <taxon>Bacteria</taxon>
        <taxon>Pseudomonadati</taxon>
        <taxon>Bacteroidota</taxon>
        <taxon>Bacteroidia</taxon>
        <taxon>Bacteroidales</taxon>
        <taxon>Porphyromonadaceae</taxon>
        <taxon>Sanguibacteroides</taxon>
    </lineage>
</organism>
<dbReference type="GO" id="GO:0016491">
    <property type="term" value="F:oxidoreductase activity"/>
    <property type="evidence" value="ECO:0007669"/>
    <property type="project" value="InterPro"/>
</dbReference>
<evidence type="ECO:0000313" key="9">
    <source>
        <dbReference type="Proteomes" id="UP000031980"/>
    </source>
</evidence>
<dbReference type="Pfam" id="PF14289">
    <property type="entry name" value="DUF4369"/>
    <property type="match status" value="1"/>
</dbReference>
<evidence type="ECO:0000259" key="5">
    <source>
        <dbReference type="PROSITE" id="PS51352"/>
    </source>
</evidence>
<keyword evidence="3" id="KW-1015">Disulfide bond</keyword>
<dbReference type="InterPro" id="IPR013766">
    <property type="entry name" value="Thioredoxin_domain"/>
</dbReference>
<evidence type="ECO:0000256" key="2">
    <source>
        <dbReference type="ARBA" id="ARBA00022748"/>
    </source>
</evidence>
<feature type="domain" description="Thioredoxin" evidence="5">
    <location>
        <begin position="239"/>
        <end position="384"/>
    </location>
</feature>
<dbReference type="Gene3D" id="3.40.30.10">
    <property type="entry name" value="Glutaredoxin"/>
    <property type="match status" value="1"/>
</dbReference>
<dbReference type="SUPFAM" id="SSF52833">
    <property type="entry name" value="Thioredoxin-like"/>
    <property type="match status" value="1"/>
</dbReference>
<dbReference type="InterPro" id="IPR050553">
    <property type="entry name" value="Thioredoxin_ResA/DsbE_sf"/>
</dbReference>
<dbReference type="PROSITE" id="PS51352">
    <property type="entry name" value="THIOREDOXIN_2"/>
    <property type="match status" value="1"/>
</dbReference>
<keyword evidence="9" id="KW-1185">Reference proteome</keyword>
<evidence type="ECO:0000256" key="4">
    <source>
        <dbReference type="ARBA" id="ARBA00023284"/>
    </source>
</evidence>
<keyword evidence="2" id="KW-0201">Cytochrome c-type biogenesis</keyword>
<reference evidence="6 8" key="2">
    <citation type="submission" date="2014-07" db="EMBL/GenBank/DDBJ databases">
        <title>Porphyromonadaceae bacterium OUH 334697 = ATCC BAA-2682 = DSM 28341 draft genome.</title>
        <authorList>
            <person name="Sydenham T.V."/>
            <person name="Hasman H."/>
            <person name="Justesen U.S."/>
        </authorList>
    </citation>
    <scope>NUCLEOTIDE SEQUENCE [LARGE SCALE GENOMIC DNA]</scope>
    <source>
        <strain evidence="6 8">OUH 334697</strain>
    </source>
</reference>